<evidence type="ECO:0000256" key="1">
    <source>
        <dbReference type="SAM" id="MobiDB-lite"/>
    </source>
</evidence>
<protein>
    <submittedName>
        <fullName evidence="2">Uncharacterized protein</fullName>
    </submittedName>
</protein>
<reference evidence="2 3" key="1">
    <citation type="submission" date="2024-02" db="EMBL/GenBank/DDBJ databases">
        <authorList>
            <person name="Vignale AGUSTIN F."/>
            <person name="Sosa J E."/>
            <person name="Modenutti C."/>
        </authorList>
    </citation>
    <scope>NUCLEOTIDE SEQUENCE [LARGE SCALE GENOMIC DNA]</scope>
</reference>
<dbReference type="AlphaFoldDB" id="A0ABC8RKH5"/>
<accession>A0ABC8RKH5</accession>
<feature type="compositionally biased region" description="Polar residues" evidence="1">
    <location>
        <begin position="94"/>
        <end position="103"/>
    </location>
</feature>
<feature type="compositionally biased region" description="Basic and acidic residues" evidence="1">
    <location>
        <begin position="78"/>
        <end position="93"/>
    </location>
</feature>
<dbReference type="EMBL" id="CAUOFW020001436">
    <property type="protein sequence ID" value="CAK9144902.1"/>
    <property type="molecule type" value="Genomic_DNA"/>
</dbReference>
<proteinExistence type="predicted"/>
<evidence type="ECO:0000313" key="3">
    <source>
        <dbReference type="Proteomes" id="UP001642360"/>
    </source>
</evidence>
<gene>
    <name evidence="2" type="ORF">ILEXP_LOCUS12685</name>
</gene>
<feature type="region of interest" description="Disordered" evidence="1">
    <location>
        <begin position="57"/>
        <end position="103"/>
    </location>
</feature>
<feature type="compositionally biased region" description="Basic residues" evidence="1">
    <location>
        <begin position="57"/>
        <end position="70"/>
    </location>
</feature>
<keyword evidence="3" id="KW-1185">Reference proteome</keyword>
<comment type="caution">
    <text evidence="2">The sequence shown here is derived from an EMBL/GenBank/DDBJ whole genome shotgun (WGS) entry which is preliminary data.</text>
</comment>
<name>A0ABC8RKH5_9AQUA</name>
<organism evidence="2 3">
    <name type="scientific">Ilex paraguariensis</name>
    <name type="common">yerba mate</name>
    <dbReference type="NCBI Taxonomy" id="185542"/>
    <lineage>
        <taxon>Eukaryota</taxon>
        <taxon>Viridiplantae</taxon>
        <taxon>Streptophyta</taxon>
        <taxon>Embryophyta</taxon>
        <taxon>Tracheophyta</taxon>
        <taxon>Spermatophyta</taxon>
        <taxon>Magnoliopsida</taxon>
        <taxon>eudicotyledons</taxon>
        <taxon>Gunneridae</taxon>
        <taxon>Pentapetalae</taxon>
        <taxon>asterids</taxon>
        <taxon>campanulids</taxon>
        <taxon>Aquifoliales</taxon>
        <taxon>Aquifoliaceae</taxon>
        <taxon>Ilex</taxon>
    </lineage>
</organism>
<evidence type="ECO:0000313" key="2">
    <source>
        <dbReference type="EMBL" id="CAK9144902.1"/>
    </source>
</evidence>
<dbReference type="Proteomes" id="UP001642360">
    <property type="component" value="Unassembled WGS sequence"/>
</dbReference>
<sequence length="103" mass="11523">MRMRLSELSAKDASQIHLIGKRVSSFFVPRKSGRKLRICSERPKDFVISKMVAGISRHRFNNPSQSKRRGIGPTPLSPRDDAANFETHGESRGKNGNMTPSSK</sequence>